<name>A0A1E8DZD6_9GAMM</name>
<dbReference type="AlphaFoldDB" id="A0A1E8DZD6"/>
<proteinExistence type="predicted"/>
<evidence type="ECO:0000313" key="2">
    <source>
        <dbReference type="Proteomes" id="UP000186931"/>
    </source>
</evidence>
<sequence>MNNIQVFDDIQQLYLQFLENKNYPKLENLNNWGKNRYFFNQHFRLVEDWHQTEQIVIEFNQQYYCLDTGSAPDFMDKERYMTWLMGELLV</sequence>
<dbReference type="EMBL" id="MKQS01000028">
    <property type="protein sequence ID" value="OFE42697.1"/>
    <property type="molecule type" value="Genomic_DNA"/>
</dbReference>
<protein>
    <submittedName>
        <fullName evidence="1">Uncharacterized protein</fullName>
    </submittedName>
</protein>
<dbReference type="eggNOG" id="ENOG5031RIE">
    <property type="taxonomic scope" value="Bacteria"/>
</dbReference>
<dbReference type="Proteomes" id="UP000186931">
    <property type="component" value="Unassembled WGS sequence"/>
</dbReference>
<dbReference type="RefSeq" id="WP_070155466.1">
    <property type="nucleotide sequence ID" value="NZ_MKQS01000028.1"/>
</dbReference>
<accession>A0A1E8DZD6</accession>
<organism evidence="1 2">
    <name type="scientific">Acinetobacter towneri</name>
    <dbReference type="NCBI Taxonomy" id="202956"/>
    <lineage>
        <taxon>Bacteria</taxon>
        <taxon>Pseudomonadati</taxon>
        <taxon>Pseudomonadota</taxon>
        <taxon>Gammaproteobacteria</taxon>
        <taxon>Moraxellales</taxon>
        <taxon>Moraxellaceae</taxon>
        <taxon>Acinetobacter</taxon>
    </lineage>
</organism>
<gene>
    <name evidence="1" type="ORF">BJN41_12890</name>
</gene>
<reference evidence="1 2" key="1">
    <citation type="submission" date="2016-10" db="EMBL/GenBank/DDBJ databases">
        <title>Genome of airborne Acinetobacter sp. 5-2Ac02 in the hospital environment: Species near to Acinetobacter towneri.</title>
        <authorList>
            <person name="Barbosa B."/>
            <person name="Fernandez-Garcia L."/>
            <person name="Gato E."/>
            <person name="Leao R."/>
            <person name="Albano R."/>
            <person name="Fernandez B."/>
            <person name="Fernandez-Cuenca F."/>
            <person name="Marques E."/>
            <person name="Tomas M."/>
        </authorList>
    </citation>
    <scope>NUCLEOTIDE SEQUENCE [LARGE SCALE GENOMIC DNA]</scope>
    <source>
        <strain evidence="1 2">5-2Ac02</strain>
    </source>
</reference>
<evidence type="ECO:0000313" key="1">
    <source>
        <dbReference type="EMBL" id="OFE42697.1"/>
    </source>
</evidence>
<comment type="caution">
    <text evidence="1">The sequence shown here is derived from an EMBL/GenBank/DDBJ whole genome shotgun (WGS) entry which is preliminary data.</text>
</comment>